<keyword evidence="6 12" id="KW-0732">Signal</keyword>
<comment type="cofactor">
    <cofactor evidence="11">
        <name>Zn(2+)</name>
        <dbReference type="ChEBI" id="CHEBI:29105"/>
    </cofactor>
    <text evidence="11">Binds 1 zinc ion per subunit.</text>
</comment>
<evidence type="ECO:0000256" key="3">
    <source>
        <dbReference type="ARBA" id="ARBA00022670"/>
    </source>
</evidence>
<evidence type="ECO:0000256" key="8">
    <source>
        <dbReference type="ARBA" id="ARBA00022833"/>
    </source>
</evidence>
<dbReference type="InterPro" id="IPR001384">
    <property type="entry name" value="Peptidase_M35"/>
</dbReference>
<evidence type="ECO:0000256" key="10">
    <source>
        <dbReference type="ARBA" id="ARBA00023145"/>
    </source>
</evidence>
<evidence type="ECO:0000256" key="11">
    <source>
        <dbReference type="RuleBase" id="RU361126"/>
    </source>
</evidence>
<reference evidence="13 14" key="1">
    <citation type="submission" date="2019-06" db="EMBL/GenBank/DDBJ databases">
        <authorList>
            <person name="Broberg M."/>
        </authorList>
    </citation>
    <scope>NUCLEOTIDE SEQUENCE [LARGE SCALE GENOMIC DNA]</scope>
</reference>
<dbReference type="PANTHER" id="PTHR37016">
    <property type="match status" value="1"/>
</dbReference>
<comment type="function">
    <text evidence="11">Secreted metalloproteinase that allows assimilation of proteinaceous substrates. Shows high activities on basic nuclear substrates such as histone and protamine.</text>
</comment>
<comment type="subcellular location">
    <subcellularLocation>
        <location evidence="11">Secreted</location>
    </subcellularLocation>
</comment>
<keyword evidence="8 11" id="KW-0862">Zinc</keyword>
<comment type="caution">
    <text evidence="13">The sequence shown here is derived from an EMBL/GenBank/DDBJ whole genome shotgun (WGS) entry which is preliminary data.</text>
</comment>
<feature type="signal peptide" evidence="12">
    <location>
        <begin position="1"/>
        <end position="15"/>
    </location>
</feature>
<keyword evidence="7 11" id="KW-0378">Hydrolase</keyword>
<dbReference type="EC" id="3.4.24.39" evidence="11"/>
<keyword evidence="14" id="KW-1185">Reference proteome</keyword>
<evidence type="ECO:0000256" key="12">
    <source>
        <dbReference type="SAM" id="SignalP"/>
    </source>
</evidence>
<keyword evidence="5 11" id="KW-0479">Metal-binding</keyword>
<proteinExistence type="inferred from homology"/>
<dbReference type="InterPro" id="IPR024079">
    <property type="entry name" value="MetalloPept_cat_dom_sf"/>
</dbReference>
<dbReference type="Gene3D" id="2.60.40.2970">
    <property type="match status" value="1"/>
</dbReference>
<sequence length="324" mass="34192">MKPAGLFFCASIAAAVPLTLKNSLDVKLERQSNSQIKATVTNLGDSGLNVLKHGSIFDNKPVEKARVYSTGKLSMPIHMVYPNFNNLNQDSFVSIGAGESIEEIFDVAESHNLASGGSFTILTDGVFQYALEGTTNITGSIPFHSNSLKAEIDGAEASSIFKASVARRGKVASSCSSKTNLPSALSSCKSIAQKASTAAKNGGSKLTEYFKSDSSSVRSTVAGAFDKVASKCGSTTSGNVVVECNDVSNFCEGNIAYADTVISTVVFCPYWYTMATSGGCHEDTQAGIVIHEFTHIPSVKGTDDYGAYGYGQTSDARLLWWAGV</sequence>
<evidence type="ECO:0000256" key="2">
    <source>
        <dbReference type="ARBA" id="ARBA00010279"/>
    </source>
</evidence>
<name>A0ABY6U8M0_BIOOC</name>
<dbReference type="Proteomes" id="UP000766486">
    <property type="component" value="Unassembled WGS sequence"/>
</dbReference>
<dbReference type="SUPFAM" id="SSF55486">
    <property type="entry name" value="Metalloproteases ('zincins'), catalytic domain"/>
    <property type="match status" value="1"/>
</dbReference>
<comment type="similarity">
    <text evidence="2 11">Belongs to the peptidase M35 family.</text>
</comment>
<accession>A0ABY6U8M0</accession>
<dbReference type="CDD" id="cd11008">
    <property type="entry name" value="M35_deuterolysin_like"/>
    <property type="match status" value="1"/>
</dbReference>
<keyword evidence="9 11" id="KW-0482">Metalloprotease</keyword>
<keyword evidence="10" id="KW-0865">Zymogen</keyword>
<evidence type="ECO:0000256" key="7">
    <source>
        <dbReference type="ARBA" id="ARBA00022801"/>
    </source>
</evidence>
<keyword evidence="3 11" id="KW-0645">Protease</keyword>
<evidence type="ECO:0000313" key="13">
    <source>
        <dbReference type="EMBL" id="VUC27467.1"/>
    </source>
</evidence>
<comment type="catalytic activity">
    <reaction evidence="1 11">
        <text>Preferential cleavage of bonds with hydrophobic residues in P1'. Also 3-Asn-|-Gln-4 and 8-Gly-|-Ser-9 bonds in insulin B chain.</text>
        <dbReference type="EC" id="3.4.24.39"/>
    </reaction>
</comment>
<keyword evidence="4 11" id="KW-0165">Cleavage on pair of basic residues</keyword>
<evidence type="ECO:0000256" key="6">
    <source>
        <dbReference type="ARBA" id="ARBA00022729"/>
    </source>
</evidence>
<organism evidence="13 14">
    <name type="scientific">Bionectria ochroleuca</name>
    <name type="common">Gliocladium roseum</name>
    <dbReference type="NCBI Taxonomy" id="29856"/>
    <lineage>
        <taxon>Eukaryota</taxon>
        <taxon>Fungi</taxon>
        <taxon>Dikarya</taxon>
        <taxon>Ascomycota</taxon>
        <taxon>Pezizomycotina</taxon>
        <taxon>Sordariomycetes</taxon>
        <taxon>Hypocreomycetidae</taxon>
        <taxon>Hypocreales</taxon>
        <taxon>Bionectriaceae</taxon>
        <taxon>Clonostachys</taxon>
    </lineage>
</organism>
<dbReference type="Pfam" id="PF02102">
    <property type="entry name" value="Peptidase_M35"/>
    <property type="match status" value="1"/>
</dbReference>
<evidence type="ECO:0000313" key="14">
    <source>
        <dbReference type="Proteomes" id="UP000766486"/>
    </source>
</evidence>
<feature type="chain" id="PRO_5046447600" description="Neutral protease 2" evidence="12">
    <location>
        <begin position="16"/>
        <end position="324"/>
    </location>
</feature>
<protein>
    <recommendedName>
        <fullName evidence="11">Neutral protease 2</fullName>
        <ecNumber evidence="11">3.4.24.39</ecNumber>
    </recommendedName>
    <alternativeName>
        <fullName evidence="11">Deuterolysin</fullName>
    </alternativeName>
</protein>
<evidence type="ECO:0000256" key="1">
    <source>
        <dbReference type="ARBA" id="ARBA00001187"/>
    </source>
</evidence>
<dbReference type="InterPro" id="IPR050414">
    <property type="entry name" value="Fungal_M35_metalloproteases"/>
</dbReference>
<dbReference type="Gene3D" id="3.40.390.10">
    <property type="entry name" value="Collagenase (Catalytic Domain)"/>
    <property type="match status" value="1"/>
</dbReference>
<dbReference type="PANTHER" id="PTHR37016:SF3">
    <property type="entry name" value="NEUTRAL PROTEASE 2-RELATED"/>
    <property type="match status" value="1"/>
</dbReference>
<evidence type="ECO:0000256" key="4">
    <source>
        <dbReference type="ARBA" id="ARBA00022685"/>
    </source>
</evidence>
<gene>
    <name evidence="13" type="ORF">CLO192961_LOCUS208582</name>
</gene>
<evidence type="ECO:0000256" key="5">
    <source>
        <dbReference type="ARBA" id="ARBA00022723"/>
    </source>
</evidence>
<evidence type="ECO:0000256" key="9">
    <source>
        <dbReference type="ARBA" id="ARBA00023049"/>
    </source>
</evidence>
<dbReference type="EMBL" id="CABFNS010000767">
    <property type="protein sequence ID" value="VUC27467.1"/>
    <property type="molecule type" value="Genomic_DNA"/>
</dbReference>
<dbReference type="PRINTS" id="PR00768">
    <property type="entry name" value="DEUTEROLYSIN"/>
</dbReference>
<keyword evidence="11" id="KW-0964">Secreted</keyword>